<feature type="transmembrane region" description="Helical" evidence="8">
    <location>
        <begin position="233"/>
        <end position="257"/>
    </location>
</feature>
<dbReference type="InterPro" id="IPR050119">
    <property type="entry name" value="CCR1-9-like"/>
</dbReference>
<dbReference type="GO" id="GO:0006955">
    <property type="term" value="P:immune response"/>
    <property type="evidence" value="ECO:0007669"/>
    <property type="project" value="TreeGrafter"/>
</dbReference>
<protein>
    <recommendedName>
        <fullName evidence="9">G-protein coupled receptors family 1 profile domain-containing protein</fullName>
    </recommendedName>
</protein>
<keyword evidence="5 8" id="KW-0472">Membrane</keyword>
<dbReference type="GO" id="GO:0009897">
    <property type="term" value="C:external side of plasma membrane"/>
    <property type="evidence" value="ECO:0007669"/>
    <property type="project" value="TreeGrafter"/>
</dbReference>
<dbReference type="EMBL" id="SRMA01025354">
    <property type="protein sequence ID" value="TRY95587.1"/>
    <property type="molecule type" value="Genomic_DNA"/>
</dbReference>
<dbReference type="PANTHER" id="PTHR10489:SF671">
    <property type="entry name" value="C-X-C CHEMOKINE RECEPTOR TYPE 3"/>
    <property type="match status" value="1"/>
</dbReference>
<dbReference type="InterPro" id="IPR017452">
    <property type="entry name" value="GPCR_Rhodpsn_7TM"/>
</dbReference>
<evidence type="ECO:0000256" key="5">
    <source>
        <dbReference type="ARBA" id="ARBA00023136"/>
    </source>
</evidence>
<dbReference type="AlphaFoldDB" id="A0A553R048"/>
<feature type="domain" description="G-protein coupled receptors family 1 profile" evidence="9">
    <location>
        <begin position="50"/>
        <end position="293"/>
    </location>
</feature>
<evidence type="ECO:0000256" key="7">
    <source>
        <dbReference type="ARBA" id="ARBA00023224"/>
    </source>
</evidence>
<dbReference type="Gene3D" id="1.20.1070.10">
    <property type="entry name" value="Rhodopsin 7-helix transmembrane proteins"/>
    <property type="match status" value="1"/>
</dbReference>
<dbReference type="PROSITE" id="PS50262">
    <property type="entry name" value="G_PROTEIN_RECEP_F1_2"/>
    <property type="match status" value="1"/>
</dbReference>
<keyword evidence="3 8" id="KW-1133">Transmembrane helix</keyword>
<dbReference type="PRINTS" id="PR00237">
    <property type="entry name" value="GPCRRHODOPSN"/>
</dbReference>
<keyword evidence="2 8" id="KW-0812">Transmembrane</keyword>
<dbReference type="STRING" id="623744.A0A553R048"/>
<feature type="transmembrane region" description="Helical" evidence="8">
    <location>
        <begin position="146"/>
        <end position="164"/>
    </location>
</feature>
<dbReference type="Pfam" id="PF00001">
    <property type="entry name" value="7tm_1"/>
    <property type="match status" value="1"/>
</dbReference>
<comment type="caution">
    <text evidence="10">The sequence shown here is derived from an EMBL/GenBank/DDBJ whole genome shotgun (WGS) entry which is preliminary data.</text>
</comment>
<accession>A0A553R048</accession>
<evidence type="ECO:0000259" key="9">
    <source>
        <dbReference type="PROSITE" id="PS50262"/>
    </source>
</evidence>
<comment type="subcellular location">
    <subcellularLocation>
        <location evidence="1">Membrane</location>
    </subcellularLocation>
</comment>
<feature type="transmembrane region" description="Helical" evidence="8">
    <location>
        <begin position="277"/>
        <end position="296"/>
    </location>
</feature>
<evidence type="ECO:0000256" key="4">
    <source>
        <dbReference type="ARBA" id="ARBA00023040"/>
    </source>
</evidence>
<evidence type="ECO:0000313" key="11">
    <source>
        <dbReference type="Proteomes" id="UP000316079"/>
    </source>
</evidence>
<dbReference type="SUPFAM" id="SSF81321">
    <property type="entry name" value="Family A G protein-coupled receptor-like"/>
    <property type="match status" value="1"/>
</dbReference>
<keyword evidence="6" id="KW-0675">Receptor</keyword>
<evidence type="ECO:0000256" key="1">
    <source>
        <dbReference type="ARBA" id="ARBA00004370"/>
    </source>
</evidence>
<evidence type="ECO:0000256" key="2">
    <source>
        <dbReference type="ARBA" id="ARBA00022692"/>
    </source>
</evidence>
<dbReference type="OrthoDB" id="9818824at2759"/>
<evidence type="ECO:0000313" key="10">
    <source>
        <dbReference type="EMBL" id="TRY95587.1"/>
    </source>
</evidence>
<organism evidence="10 11">
    <name type="scientific">Danionella cerebrum</name>
    <dbReference type="NCBI Taxonomy" id="2873325"/>
    <lineage>
        <taxon>Eukaryota</taxon>
        <taxon>Metazoa</taxon>
        <taxon>Chordata</taxon>
        <taxon>Craniata</taxon>
        <taxon>Vertebrata</taxon>
        <taxon>Euteleostomi</taxon>
        <taxon>Actinopterygii</taxon>
        <taxon>Neopterygii</taxon>
        <taxon>Teleostei</taxon>
        <taxon>Ostariophysi</taxon>
        <taxon>Cypriniformes</taxon>
        <taxon>Danionidae</taxon>
        <taxon>Danioninae</taxon>
        <taxon>Danionella</taxon>
    </lineage>
</organism>
<proteinExistence type="predicted"/>
<evidence type="ECO:0000256" key="8">
    <source>
        <dbReference type="SAM" id="Phobius"/>
    </source>
</evidence>
<keyword evidence="4" id="KW-0297">G-protein coupled receptor</keyword>
<name>A0A553R048_9TELE</name>
<dbReference type="InterPro" id="IPR000276">
    <property type="entry name" value="GPCR_Rhodpsn"/>
</dbReference>
<evidence type="ECO:0000256" key="3">
    <source>
        <dbReference type="ARBA" id="ARBA00022989"/>
    </source>
</evidence>
<gene>
    <name evidence="10" type="ORF">DNTS_018369</name>
</gene>
<feature type="transmembrane region" description="Helical" evidence="8">
    <location>
        <begin position="115"/>
        <end position="134"/>
    </location>
</feature>
<sequence length="358" mass="40814">MDVDRHGLFDHNETFNYEDYQYTDPDCQSKTALAVFPLLYTVGIFWGMLGNGLVLAVLWKKRLSWSVMDIFILHLCLIDSLLVPTLSLWVVDAVRGWIMGNGLCKLARALFKINFYSGLFILTCFTGDCYLSIVHGVQKLSRRKPLVVHGSCLIIWLLSLLLSTPDWIFLSSKEEQCDYSYPPDSWRLASRLPHHVCFLLATLVLLFCCSSILMKLWGSSKCKERKIGQRPTIIAALVVFFFIFWTPYSITFIVNTAQVNRASVSECERSPWTASKITAFFGLFHCVVNPVIYLCLSKTFRQQVLTMLKFRDTEKNRKEFSLWDSCGEIGNASLHEEQGPLQALSDISPTVETQGQEV</sequence>
<dbReference type="GO" id="GO:0060326">
    <property type="term" value="P:cell chemotaxis"/>
    <property type="evidence" value="ECO:0007669"/>
    <property type="project" value="TreeGrafter"/>
</dbReference>
<dbReference type="GO" id="GO:0019957">
    <property type="term" value="F:C-C chemokine binding"/>
    <property type="evidence" value="ECO:0007669"/>
    <property type="project" value="TreeGrafter"/>
</dbReference>
<keyword evidence="11" id="KW-1185">Reference proteome</keyword>
<dbReference type="PANTHER" id="PTHR10489">
    <property type="entry name" value="CELL ADHESION MOLECULE"/>
    <property type="match status" value="1"/>
</dbReference>
<dbReference type="Proteomes" id="UP000316079">
    <property type="component" value="Unassembled WGS sequence"/>
</dbReference>
<feature type="transmembrane region" description="Helical" evidence="8">
    <location>
        <begin position="192"/>
        <end position="213"/>
    </location>
</feature>
<dbReference type="GO" id="GO:0007204">
    <property type="term" value="P:positive regulation of cytosolic calcium ion concentration"/>
    <property type="evidence" value="ECO:0007669"/>
    <property type="project" value="TreeGrafter"/>
</dbReference>
<dbReference type="GO" id="GO:0019722">
    <property type="term" value="P:calcium-mediated signaling"/>
    <property type="evidence" value="ECO:0007669"/>
    <property type="project" value="TreeGrafter"/>
</dbReference>
<feature type="transmembrane region" description="Helical" evidence="8">
    <location>
        <begin position="38"/>
        <end position="59"/>
    </location>
</feature>
<keyword evidence="7" id="KW-0807">Transducer</keyword>
<reference evidence="10 11" key="1">
    <citation type="journal article" date="2019" name="Sci. Data">
        <title>Hybrid genome assembly and annotation of Danionella translucida.</title>
        <authorList>
            <person name="Kadobianskyi M."/>
            <person name="Schulze L."/>
            <person name="Schuelke M."/>
            <person name="Judkewitz B."/>
        </authorList>
    </citation>
    <scope>NUCLEOTIDE SEQUENCE [LARGE SCALE GENOMIC DNA]</scope>
    <source>
        <strain evidence="10 11">Bolton</strain>
    </source>
</reference>
<feature type="transmembrane region" description="Helical" evidence="8">
    <location>
        <begin position="71"/>
        <end position="91"/>
    </location>
</feature>
<evidence type="ECO:0000256" key="6">
    <source>
        <dbReference type="ARBA" id="ARBA00023170"/>
    </source>
</evidence>
<dbReference type="GO" id="GO:0016493">
    <property type="term" value="F:C-C chemokine receptor activity"/>
    <property type="evidence" value="ECO:0007669"/>
    <property type="project" value="TreeGrafter"/>
</dbReference>